<feature type="compositionally biased region" description="Gly residues" evidence="1">
    <location>
        <begin position="80"/>
        <end position="94"/>
    </location>
</feature>
<dbReference type="PANTHER" id="PTHR21666">
    <property type="entry name" value="PEPTIDASE-RELATED"/>
    <property type="match status" value="1"/>
</dbReference>
<comment type="caution">
    <text evidence="3">The sequence shown here is derived from an EMBL/GenBank/DDBJ whole genome shotgun (WGS) entry which is preliminary data.</text>
</comment>
<evidence type="ECO:0000313" key="3">
    <source>
        <dbReference type="EMBL" id="GGO43608.1"/>
    </source>
</evidence>
<protein>
    <submittedName>
        <fullName evidence="3">Peptidase</fullName>
    </submittedName>
</protein>
<gene>
    <name evidence="3" type="ORF">GCM10012286_27880</name>
</gene>
<sequence length="404" mass="43061">MCPGFPGLPDHPLPGALFGRIRVPRTGHPVPHAYESPGRAARLRATIRDMRPLPRRPFVVPVLLCALVALSAPRTAAADGGEGSPGPGPDGHGVGADVARLYEEAQTATLRYEAGQRAADVQRARVTRLDQLLAKERFQVDVLHKDLGRMASAQYRTGGGLPLTARLLLADDPDELLRGRRVVGQADLAVTNAVARTQRAAARLDTAKRSADRARGVLDRRTTQLASLKRGIEEKLESARWTLQGEADRSVAAGRCRGAVRLAQPQSPSTRAWVPPLETYDLSAGFDSAGERWAGRHTGQDFAVDIGAPVRAVGAGRVERVACGGGFGIEVVVRHDDGYYTQYAHLASAAVDQGELVRAGQWVGQAGTTGNSTGPHLHFEARVTPDLGSGVDPVKWLAERGVGL</sequence>
<dbReference type="InterPro" id="IPR050570">
    <property type="entry name" value="Cell_wall_metabolism_enzyme"/>
</dbReference>
<evidence type="ECO:0000256" key="1">
    <source>
        <dbReference type="SAM" id="MobiDB-lite"/>
    </source>
</evidence>
<keyword evidence="4" id="KW-1185">Reference proteome</keyword>
<proteinExistence type="predicted"/>
<accession>A0ABQ2LY31</accession>
<dbReference type="Gene3D" id="2.70.70.10">
    <property type="entry name" value="Glucose Permease (Domain IIA)"/>
    <property type="match status" value="1"/>
</dbReference>
<dbReference type="SUPFAM" id="SSF51261">
    <property type="entry name" value="Duplicated hybrid motif"/>
    <property type="match status" value="1"/>
</dbReference>
<feature type="domain" description="M23ase beta-sheet core" evidence="2">
    <location>
        <begin position="296"/>
        <end position="383"/>
    </location>
</feature>
<dbReference type="Pfam" id="PF01551">
    <property type="entry name" value="Peptidase_M23"/>
    <property type="match status" value="1"/>
</dbReference>
<reference evidence="4" key="1">
    <citation type="journal article" date="2019" name="Int. J. Syst. Evol. Microbiol.">
        <title>The Global Catalogue of Microorganisms (GCM) 10K type strain sequencing project: providing services to taxonomists for standard genome sequencing and annotation.</title>
        <authorList>
            <consortium name="The Broad Institute Genomics Platform"/>
            <consortium name="The Broad Institute Genome Sequencing Center for Infectious Disease"/>
            <person name="Wu L."/>
            <person name="Ma J."/>
        </authorList>
    </citation>
    <scope>NUCLEOTIDE SEQUENCE [LARGE SCALE GENOMIC DNA]</scope>
    <source>
        <strain evidence="4">CGMCC 4.7349</strain>
    </source>
</reference>
<dbReference type="InterPro" id="IPR011055">
    <property type="entry name" value="Dup_hybrid_motif"/>
</dbReference>
<organism evidence="3 4">
    <name type="scientific">Streptomyces lasiicapitis</name>
    <dbReference type="NCBI Taxonomy" id="1923961"/>
    <lineage>
        <taxon>Bacteria</taxon>
        <taxon>Bacillati</taxon>
        <taxon>Actinomycetota</taxon>
        <taxon>Actinomycetes</taxon>
        <taxon>Kitasatosporales</taxon>
        <taxon>Streptomycetaceae</taxon>
        <taxon>Streptomyces</taxon>
    </lineage>
</organism>
<dbReference type="Proteomes" id="UP000656881">
    <property type="component" value="Unassembled WGS sequence"/>
</dbReference>
<dbReference type="CDD" id="cd12797">
    <property type="entry name" value="M23_peptidase"/>
    <property type="match status" value="1"/>
</dbReference>
<evidence type="ECO:0000259" key="2">
    <source>
        <dbReference type="Pfam" id="PF01551"/>
    </source>
</evidence>
<name>A0ABQ2LY31_9ACTN</name>
<dbReference type="PANTHER" id="PTHR21666:SF270">
    <property type="entry name" value="MUREIN HYDROLASE ACTIVATOR ENVC"/>
    <property type="match status" value="1"/>
</dbReference>
<feature type="region of interest" description="Disordered" evidence="1">
    <location>
        <begin position="76"/>
        <end position="95"/>
    </location>
</feature>
<dbReference type="InterPro" id="IPR016047">
    <property type="entry name" value="M23ase_b-sheet_dom"/>
</dbReference>
<evidence type="ECO:0000313" key="4">
    <source>
        <dbReference type="Proteomes" id="UP000656881"/>
    </source>
</evidence>
<dbReference type="EMBL" id="BMNG01000005">
    <property type="protein sequence ID" value="GGO43608.1"/>
    <property type="molecule type" value="Genomic_DNA"/>
</dbReference>